<sequence>MTTPLPIVTEVKAPPDPEALYAAITGGREHSFLLESALFHPRWGRYSFLGSDPFLVVKTRGYQARLSWPGQPVQTLTGNPWEIIRSLLARYNLPRREHPIPFTGGIVGYLAYDLGRYIEKLPSRAADDLPFPESYLAFYSTIVAIDHHEERVYVAASGFPATGPAAVKEALARIKEITARLQKVRPLPPPAGANGTRIPVNSLFTPESYCRAVTRAREYIAAGDIFEVNLSQRLQTELAVEPWELYRRLRRVNPAPFAAYLPLKEGTIASASPERFLRVSQGQVETRPIKGTRPRGRTPAEDAALRQELWNSAKDRAELVMIIDLERNDLGRVCQVGSVRVPELFVLEEYATVFHLVSTITGTLQPGRDMVDLWRATFPGGSITGAPKVRSMEIIEELEPVRRSVYTGAIGYLGFDGEADWNIVIRTFLLAGDRAYFQVGGAVTAESEPEREYQETLDKARGLIQALRL</sequence>
<dbReference type="Gene3D" id="3.60.120.10">
    <property type="entry name" value="Anthranilate synthase"/>
    <property type="match status" value="1"/>
</dbReference>
<feature type="domain" description="Chorismate-utilising enzyme C-terminal" evidence="3">
    <location>
        <begin position="207"/>
        <end position="459"/>
    </location>
</feature>
<dbReference type="NCBIfam" id="TIGR00553">
    <property type="entry name" value="pabB"/>
    <property type="match status" value="1"/>
</dbReference>
<keyword evidence="5" id="KW-0032">Aminotransferase</keyword>
<dbReference type="AlphaFoldDB" id="A0A6I5ZND4"/>
<dbReference type="RefSeq" id="WP_156271787.1">
    <property type="nucleotide sequence ID" value="NZ_CP046244.1"/>
</dbReference>
<dbReference type="InterPro" id="IPR005802">
    <property type="entry name" value="ADC_synth_comp_1"/>
</dbReference>
<dbReference type="OrthoDB" id="9803598at2"/>
<feature type="domain" description="Anthranilate synthase component I N-terminal" evidence="4">
    <location>
        <begin position="16"/>
        <end position="154"/>
    </location>
</feature>
<dbReference type="Proteomes" id="UP000425916">
    <property type="component" value="Chromosome"/>
</dbReference>
<evidence type="ECO:0000313" key="5">
    <source>
        <dbReference type="EMBL" id="QGP91373.1"/>
    </source>
</evidence>
<dbReference type="InterPro" id="IPR015890">
    <property type="entry name" value="Chorismate_C"/>
</dbReference>
<dbReference type="InterPro" id="IPR005801">
    <property type="entry name" value="ADC_synthase"/>
</dbReference>
<dbReference type="InterPro" id="IPR019999">
    <property type="entry name" value="Anth_synth_I-like"/>
</dbReference>
<reference evidence="5 6" key="1">
    <citation type="submission" date="2019-11" db="EMBL/GenBank/DDBJ databases">
        <title>Genome sequence of Moorella glycerini DSM11254.</title>
        <authorList>
            <person name="Poehlein A."/>
            <person name="Boeer T."/>
            <person name="Daniel R."/>
        </authorList>
    </citation>
    <scope>NUCLEOTIDE SEQUENCE [LARGE SCALE GENOMIC DNA]</scope>
    <source>
        <strain evidence="5 6">DSM 11254</strain>
    </source>
</reference>
<dbReference type="Pfam" id="PF04715">
    <property type="entry name" value="Anth_synt_I_N"/>
    <property type="match status" value="1"/>
</dbReference>
<dbReference type="EC" id="2.6.1.85" evidence="1"/>
<dbReference type="SUPFAM" id="SSF56322">
    <property type="entry name" value="ADC synthase"/>
    <property type="match status" value="1"/>
</dbReference>
<evidence type="ECO:0000259" key="4">
    <source>
        <dbReference type="Pfam" id="PF04715"/>
    </source>
</evidence>
<dbReference type="GO" id="GO:0000162">
    <property type="term" value="P:L-tryptophan biosynthetic process"/>
    <property type="evidence" value="ECO:0007669"/>
    <property type="project" value="TreeGrafter"/>
</dbReference>
<dbReference type="EMBL" id="CP046244">
    <property type="protein sequence ID" value="QGP91373.1"/>
    <property type="molecule type" value="Genomic_DNA"/>
</dbReference>
<evidence type="ECO:0000313" key="6">
    <source>
        <dbReference type="Proteomes" id="UP000425916"/>
    </source>
</evidence>
<evidence type="ECO:0000256" key="1">
    <source>
        <dbReference type="ARBA" id="ARBA00013139"/>
    </source>
</evidence>
<dbReference type="Pfam" id="PF00425">
    <property type="entry name" value="Chorismate_bind"/>
    <property type="match status" value="1"/>
</dbReference>
<dbReference type="GO" id="GO:0046820">
    <property type="term" value="F:4-amino-4-deoxychorismate synthase activity"/>
    <property type="evidence" value="ECO:0007669"/>
    <property type="project" value="UniProtKB-EC"/>
</dbReference>
<keyword evidence="2 5" id="KW-0808">Transferase</keyword>
<dbReference type="PRINTS" id="PR00095">
    <property type="entry name" value="ANTSNTHASEI"/>
</dbReference>
<organism evidence="5 6">
    <name type="scientific">Neomoorella glycerini</name>
    <dbReference type="NCBI Taxonomy" id="55779"/>
    <lineage>
        <taxon>Bacteria</taxon>
        <taxon>Bacillati</taxon>
        <taxon>Bacillota</taxon>
        <taxon>Clostridia</taxon>
        <taxon>Neomoorellales</taxon>
        <taxon>Neomoorellaceae</taxon>
        <taxon>Neomoorella</taxon>
    </lineage>
</organism>
<accession>A0A6I5ZND4</accession>
<dbReference type="PANTHER" id="PTHR11236">
    <property type="entry name" value="AMINOBENZOATE/ANTHRANILATE SYNTHASE"/>
    <property type="match status" value="1"/>
</dbReference>
<gene>
    <name evidence="5" type="primary">pabB</name>
    <name evidence="5" type="ORF">MGLY_07050</name>
</gene>
<proteinExistence type="predicted"/>
<evidence type="ECO:0000256" key="2">
    <source>
        <dbReference type="ARBA" id="ARBA00022679"/>
    </source>
</evidence>
<dbReference type="InterPro" id="IPR006805">
    <property type="entry name" value="Anth_synth_I_N"/>
</dbReference>
<evidence type="ECO:0000259" key="3">
    <source>
        <dbReference type="Pfam" id="PF00425"/>
    </source>
</evidence>
<name>A0A6I5ZND4_9FIRM</name>
<dbReference type="GO" id="GO:0009396">
    <property type="term" value="P:folic acid-containing compound biosynthetic process"/>
    <property type="evidence" value="ECO:0007669"/>
    <property type="project" value="InterPro"/>
</dbReference>
<keyword evidence="6" id="KW-1185">Reference proteome</keyword>
<dbReference type="PANTHER" id="PTHR11236:SF50">
    <property type="entry name" value="AMINODEOXYCHORISMATE SYNTHASE COMPONENT 1"/>
    <property type="match status" value="1"/>
</dbReference>
<protein>
    <recommendedName>
        <fullName evidence="1">aminodeoxychorismate synthase</fullName>
        <ecNumber evidence="1">2.6.1.85</ecNumber>
    </recommendedName>
</protein>